<protein>
    <submittedName>
        <fullName evidence="3">YdcF family protein</fullName>
    </submittedName>
</protein>
<reference evidence="4" key="1">
    <citation type="journal article" date="2019" name="Int. J. Syst. Evol. Microbiol.">
        <title>The Global Catalogue of Microorganisms (GCM) 10K type strain sequencing project: providing services to taxonomists for standard genome sequencing and annotation.</title>
        <authorList>
            <consortium name="The Broad Institute Genomics Platform"/>
            <consortium name="The Broad Institute Genome Sequencing Center for Infectious Disease"/>
            <person name="Wu L."/>
            <person name="Ma J."/>
        </authorList>
    </citation>
    <scope>NUCLEOTIDE SEQUENCE [LARGE SCALE GENOMIC DNA]</scope>
    <source>
        <strain evidence="4">CGMCC 4.7317</strain>
    </source>
</reference>
<accession>A0ABW1T410</accession>
<name>A0ABW1T410_9ACTN</name>
<comment type="caution">
    <text evidence="3">The sequence shown here is derived from an EMBL/GenBank/DDBJ whole genome shotgun (WGS) entry which is preliminary data.</text>
</comment>
<dbReference type="InterPro" id="IPR003848">
    <property type="entry name" value="DUF218"/>
</dbReference>
<dbReference type="CDD" id="cd06259">
    <property type="entry name" value="YdcF-like"/>
    <property type="match status" value="1"/>
</dbReference>
<keyword evidence="1" id="KW-0472">Membrane</keyword>
<dbReference type="RefSeq" id="WP_386767717.1">
    <property type="nucleotide sequence ID" value="NZ_JBHSTI010000008.1"/>
</dbReference>
<keyword evidence="1" id="KW-1133">Transmembrane helix</keyword>
<keyword evidence="4" id="KW-1185">Reference proteome</keyword>
<dbReference type="PANTHER" id="PTHR30336">
    <property type="entry name" value="INNER MEMBRANE PROTEIN, PROBABLE PERMEASE"/>
    <property type="match status" value="1"/>
</dbReference>
<proteinExistence type="predicted"/>
<dbReference type="InterPro" id="IPR051599">
    <property type="entry name" value="Cell_Envelope_Assoc"/>
</dbReference>
<organism evidence="3 4">
    <name type="scientific">Longivirga aurantiaca</name>
    <dbReference type="NCBI Taxonomy" id="1837743"/>
    <lineage>
        <taxon>Bacteria</taxon>
        <taxon>Bacillati</taxon>
        <taxon>Actinomycetota</taxon>
        <taxon>Actinomycetes</taxon>
        <taxon>Sporichthyales</taxon>
        <taxon>Sporichthyaceae</taxon>
        <taxon>Longivirga</taxon>
    </lineage>
</organism>
<dbReference type="Proteomes" id="UP001596138">
    <property type="component" value="Unassembled WGS sequence"/>
</dbReference>
<dbReference type="Pfam" id="PF02698">
    <property type="entry name" value="DUF218"/>
    <property type="match status" value="1"/>
</dbReference>
<evidence type="ECO:0000313" key="4">
    <source>
        <dbReference type="Proteomes" id="UP001596138"/>
    </source>
</evidence>
<dbReference type="EMBL" id="JBHSTI010000008">
    <property type="protein sequence ID" value="MFC6239015.1"/>
    <property type="molecule type" value="Genomic_DNA"/>
</dbReference>
<gene>
    <name evidence="3" type="ORF">ACFQGU_14110</name>
</gene>
<evidence type="ECO:0000259" key="2">
    <source>
        <dbReference type="Pfam" id="PF02698"/>
    </source>
</evidence>
<feature type="domain" description="DUF218" evidence="2">
    <location>
        <begin position="58"/>
        <end position="200"/>
    </location>
</feature>
<evidence type="ECO:0000313" key="3">
    <source>
        <dbReference type="EMBL" id="MFC6239015.1"/>
    </source>
</evidence>
<keyword evidence="1" id="KW-0812">Transmembrane</keyword>
<sequence>MAVRTQADPVVHARRRSPVHAFLGLLVALVLVAGVLLPLVGATVVVLTARNDDRTPTDAIVVLGAAQFWGKPSPVLEARLEHAAALHADDVAPRIITVGGKQPGDITTEAQAGRDWLVDAGVPRAWITPVPTGSDTLTSLTAVAEKMAAKGWTSATIVTDPAHEARSLAMARALGIDAHGSPTQSGAGSSLTLDYIARETAGLLRFWTVERWSVEQVVGL</sequence>
<evidence type="ECO:0000256" key="1">
    <source>
        <dbReference type="SAM" id="Phobius"/>
    </source>
</evidence>
<feature type="transmembrane region" description="Helical" evidence="1">
    <location>
        <begin position="21"/>
        <end position="47"/>
    </location>
</feature>
<dbReference type="PANTHER" id="PTHR30336:SF20">
    <property type="entry name" value="DUF218 DOMAIN-CONTAINING PROTEIN"/>
    <property type="match status" value="1"/>
</dbReference>